<keyword evidence="3" id="KW-1185">Reference proteome</keyword>
<dbReference type="Proteomes" id="UP000243629">
    <property type="component" value="Unassembled WGS sequence"/>
</dbReference>
<dbReference type="AlphaFoldDB" id="A0A1I4N8W1"/>
<proteinExistence type="predicted"/>
<evidence type="ECO:0000313" key="2">
    <source>
        <dbReference type="EMBL" id="SFM11737.1"/>
    </source>
</evidence>
<reference evidence="3" key="1">
    <citation type="submission" date="2016-10" db="EMBL/GenBank/DDBJ databases">
        <authorList>
            <person name="Varghese N."/>
            <person name="Submissions S."/>
        </authorList>
    </citation>
    <scope>NUCLEOTIDE SEQUENCE [LARGE SCALE GENOMIC DNA]</scope>
    <source>
        <strain evidence="3">DSM 24213</strain>
    </source>
</reference>
<dbReference type="SUPFAM" id="SSF53335">
    <property type="entry name" value="S-adenosyl-L-methionine-dependent methyltransferases"/>
    <property type="match status" value="1"/>
</dbReference>
<dbReference type="CDD" id="cd02440">
    <property type="entry name" value="AdoMet_MTases"/>
    <property type="match status" value="1"/>
</dbReference>
<dbReference type="STRING" id="1720063.SAMN05216217_101125"/>
<dbReference type="InterPro" id="IPR029063">
    <property type="entry name" value="SAM-dependent_MTases_sf"/>
</dbReference>
<dbReference type="EMBL" id="FOUI01000001">
    <property type="protein sequence ID" value="SFM11737.1"/>
    <property type="molecule type" value="Genomic_DNA"/>
</dbReference>
<feature type="domain" description="HNH nuclease" evidence="1">
    <location>
        <begin position="445"/>
        <end position="488"/>
    </location>
</feature>
<sequence>MTISIYHHRAAEFFSQYQSLTFEQVHGDWLPLLGEKAGLALDVGAGSGRDALALAERGWDVLAVEPAAGLRALGEAATAHASVQWLDDALPDLAKIRALSYRFDLILVSAVWMHIAPSARERAFRILAELLAPSGLLVITLRHGPGDAERQFHEVSKAELEAFARQRALVPVALKTSTAADQLKRADVWWETALYRLPDDGTGALPTLRHIIVNDDKSSTYKLGLLRTLLRIADSAPGLVLRRTDDWVELPLGAVGLFWLMLYHPLVLQHNLRQAPGAKGYGFAKDAFYELARLSPLDLRPGLSLSDEFAPVVLRAIRDAAANILKNPARFTTWPGSNRQVFDGELSGLRILTGPVRLDRDTLARFGVFRVPASLWDTLSRYACWVEPAIVNEWTSLMGSWEARYSSESYHQALAWSEGRRDTSLVRRLVEQQLAQGSVDCVWTAQRLSSSAYDIDHCFPWSRWSNNDLWNLLPASQRANTAKSEKLPSDALLKRSRPRVIHWWEQALLGDDLQARFFAEAEAALPLVGEARSLDSVFEGMLQQRLRLKTNLQLAEWMGLGG</sequence>
<dbReference type="Pfam" id="PF13395">
    <property type="entry name" value="HNH_4"/>
    <property type="match status" value="1"/>
</dbReference>
<organism evidence="2 3">
    <name type="scientific">Halopseudomonas yangmingensis</name>
    <dbReference type="NCBI Taxonomy" id="1720063"/>
    <lineage>
        <taxon>Bacteria</taxon>
        <taxon>Pseudomonadati</taxon>
        <taxon>Pseudomonadota</taxon>
        <taxon>Gammaproteobacteria</taxon>
        <taxon>Pseudomonadales</taxon>
        <taxon>Pseudomonadaceae</taxon>
        <taxon>Halopseudomonas</taxon>
    </lineage>
</organism>
<protein>
    <submittedName>
        <fullName evidence="2">HNH endonuclease</fullName>
    </submittedName>
</protein>
<dbReference type="RefSeq" id="WP_093471315.1">
    <property type="nucleotide sequence ID" value="NZ_FOUI01000001.1"/>
</dbReference>
<keyword evidence="2" id="KW-0255">Endonuclease</keyword>
<name>A0A1I4N8W1_9GAMM</name>
<dbReference type="GO" id="GO:0004519">
    <property type="term" value="F:endonuclease activity"/>
    <property type="evidence" value="ECO:0007669"/>
    <property type="project" value="UniProtKB-KW"/>
</dbReference>
<keyword evidence="2" id="KW-0540">Nuclease</keyword>
<dbReference type="Pfam" id="PF13489">
    <property type="entry name" value="Methyltransf_23"/>
    <property type="match status" value="1"/>
</dbReference>
<gene>
    <name evidence="2" type="ORF">SAMN05216217_101125</name>
</gene>
<keyword evidence="2" id="KW-0378">Hydrolase</keyword>
<dbReference type="Gene3D" id="3.40.50.150">
    <property type="entry name" value="Vaccinia Virus protein VP39"/>
    <property type="match status" value="1"/>
</dbReference>
<dbReference type="InterPro" id="IPR003615">
    <property type="entry name" value="HNH_nuc"/>
</dbReference>
<dbReference type="OrthoDB" id="9791837at2"/>
<evidence type="ECO:0000313" key="3">
    <source>
        <dbReference type="Proteomes" id="UP000243629"/>
    </source>
</evidence>
<accession>A0A1I4N8W1</accession>
<dbReference type="Gene3D" id="1.10.30.50">
    <property type="match status" value="1"/>
</dbReference>
<evidence type="ECO:0000259" key="1">
    <source>
        <dbReference type="Pfam" id="PF13395"/>
    </source>
</evidence>